<name>A0A183EG42_9BILA</name>
<sequence length="112" mass="12367">KGSHSEASAGDIVCCFTGPPTTLVCAIRSFWQPLCYDLVDGPASILHQIPNVRTYTATVTDTWREYELEIIAGDPSRIFKGKDSVRDLVTALTSCDNGPRRNNHQNRSSARK</sequence>
<dbReference type="WBParaSite" id="GPUH_0001995801-mRNA-1">
    <property type="protein sequence ID" value="GPUH_0001995801-mRNA-1"/>
    <property type="gene ID" value="GPUH_0001995801"/>
</dbReference>
<evidence type="ECO:0000313" key="1">
    <source>
        <dbReference type="EMBL" id="VDN34929.1"/>
    </source>
</evidence>
<protein>
    <submittedName>
        <fullName evidence="3">CST complex subunit CTC1</fullName>
    </submittedName>
</protein>
<dbReference type="AlphaFoldDB" id="A0A183EG42"/>
<reference evidence="1 2" key="2">
    <citation type="submission" date="2018-11" db="EMBL/GenBank/DDBJ databases">
        <authorList>
            <consortium name="Pathogen Informatics"/>
        </authorList>
    </citation>
    <scope>NUCLEOTIDE SEQUENCE [LARGE SCALE GENOMIC DNA]</scope>
</reference>
<keyword evidence="2" id="KW-1185">Reference proteome</keyword>
<accession>A0A183EG42</accession>
<gene>
    <name evidence="1" type="ORF">GPUH_LOCUS19932</name>
</gene>
<evidence type="ECO:0000313" key="2">
    <source>
        <dbReference type="Proteomes" id="UP000271098"/>
    </source>
</evidence>
<dbReference type="EMBL" id="UYRT01089446">
    <property type="protein sequence ID" value="VDN34929.1"/>
    <property type="molecule type" value="Genomic_DNA"/>
</dbReference>
<proteinExistence type="predicted"/>
<organism evidence="3">
    <name type="scientific">Gongylonema pulchrum</name>
    <dbReference type="NCBI Taxonomy" id="637853"/>
    <lineage>
        <taxon>Eukaryota</taxon>
        <taxon>Metazoa</taxon>
        <taxon>Ecdysozoa</taxon>
        <taxon>Nematoda</taxon>
        <taxon>Chromadorea</taxon>
        <taxon>Rhabditida</taxon>
        <taxon>Spirurina</taxon>
        <taxon>Spiruromorpha</taxon>
        <taxon>Spiruroidea</taxon>
        <taxon>Gongylonematidae</taxon>
        <taxon>Gongylonema</taxon>
    </lineage>
</organism>
<dbReference type="OrthoDB" id="6132182at2759"/>
<evidence type="ECO:0000313" key="3">
    <source>
        <dbReference type="WBParaSite" id="GPUH_0001995801-mRNA-1"/>
    </source>
</evidence>
<reference evidence="3" key="1">
    <citation type="submission" date="2016-06" db="UniProtKB">
        <authorList>
            <consortium name="WormBaseParasite"/>
        </authorList>
    </citation>
    <scope>IDENTIFICATION</scope>
</reference>
<dbReference type="Proteomes" id="UP000271098">
    <property type="component" value="Unassembled WGS sequence"/>
</dbReference>